<dbReference type="GO" id="GO:0005694">
    <property type="term" value="C:chromosome"/>
    <property type="evidence" value="ECO:0007669"/>
    <property type="project" value="TreeGrafter"/>
</dbReference>
<dbReference type="OrthoDB" id="8449249at2"/>
<dbReference type="Gene3D" id="3.90.1530.30">
    <property type="match status" value="1"/>
</dbReference>
<protein>
    <submittedName>
        <fullName evidence="2">Chromosome partitioning protein ParB</fullName>
    </submittedName>
</protein>
<dbReference type="InterPro" id="IPR003115">
    <property type="entry name" value="ParB_N"/>
</dbReference>
<organism evidence="2 3">
    <name type="scientific">Rhodovulum strictum</name>
    <dbReference type="NCBI Taxonomy" id="58314"/>
    <lineage>
        <taxon>Bacteria</taxon>
        <taxon>Pseudomonadati</taxon>
        <taxon>Pseudomonadota</taxon>
        <taxon>Alphaproteobacteria</taxon>
        <taxon>Rhodobacterales</taxon>
        <taxon>Paracoccaceae</taxon>
        <taxon>Rhodovulum</taxon>
    </lineage>
</organism>
<gene>
    <name evidence="2" type="ORF">GH815_17035</name>
</gene>
<dbReference type="GO" id="GO:0007059">
    <property type="term" value="P:chromosome segregation"/>
    <property type="evidence" value="ECO:0007669"/>
    <property type="project" value="TreeGrafter"/>
</dbReference>
<dbReference type="RefSeq" id="WP_153749943.1">
    <property type="nucleotide sequence ID" value="NZ_BAAADI010000058.1"/>
</dbReference>
<proteinExistence type="predicted"/>
<accession>A0A844BNX5</accession>
<dbReference type="PANTHER" id="PTHR33375">
    <property type="entry name" value="CHROMOSOME-PARTITIONING PROTEIN PARB-RELATED"/>
    <property type="match status" value="1"/>
</dbReference>
<evidence type="ECO:0000313" key="2">
    <source>
        <dbReference type="EMBL" id="MRH22682.1"/>
    </source>
</evidence>
<dbReference type="SMART" id="SM00470">
    <property type="entry name" value="ParB"/>
    <property type="match status" value="1"/>
</dbReference>
<dbReference type="InterPro" id="IPR036086">
    <property type="entry name" value="ParB/Sulfiredoxin_sf"/>
</dbReference>
<keyword evidence="3" id="KW-1185">Reference proteome</keyword>
<reference evidence="2 3" key="1">
    <citation type="submission" date="2019-11" db="EMBL/GenBank/DDBJ databases">
        <title>Draft Whole-Genome sequence of the marine photosynthetic bacterium Rhodovulum strictum DSM 11289.</title>
        <authorList>
            <person name="Kyndt J.A."/>
            <person name="Meyer T.E."/>
        </authorList>
    </citation>
    <scope>NUCLEOTIDE SEQUENCE [LARGE SCALE GENOMIC DNA]</scope>
    <source>
        <strain evidence="2 3">DSM 11289</strain>
    </source>
</reference>
<dbReference type="Pfam" id="PF02195">
    <property type="entry name" value="ParB_N"/>
    <property type="match status" value="1"/>
</dbReference>
<evidence type="ECO:0000259" key="1">
    <source>
        <dbReference type="SMART" id="SM00470"/>
    </source>
</evidence>
<feature type="domain" description="ParB-like N-terminal" evidence="1">
    <location>
        <begin position="7"/>
        <end position="96"/>
    </location>
</feature>
<dbReference type="EMBL" id="WJPO01000036">
    <property type="protein sequence ID" value="MRH22682.1"/>
    <property type="molecule type" value="Genomic_DNA"/>
</dbReference>
<dbReference type="AlphaFoldDB" id="A0A844BNX5"/>
<dbReference type="PANTHER" id="PTHR33375:SF1">
    <property type="entry name" value="CHROMOSOME-PARTITIONING PROTEIN PARB-RELATED"/>
    <property type="match status" value="1"/>
</dbReference>
<comment type="caution">
    <text evidence="2">The sequence shown here is derived from an EMBL/GenBank/DDBJ whole genome shotgun (WGS) entry which is preliminary data.</text>
</comment>
<dbReference type="Proteomes" id="UP000466730">
    <property type="component" value="Unassembled WGS sequence"/>
</dbReference>
<evidence type="ECO:0000313" key="3">
    <source>
        <dbReference type="Proteomes" id="UP000466730"/>
    </source>
</evidence>
<dbReference type="SUPFAM" id="SSF110849">
    <property type="entry name" value="ParB/Sulfiredoxin"/>
    <property type="match status" value="1"/>
</dbReference>
<name>A0A844BNX5_9RHOB</name>
<sequence length="275" mass="30047">MSDTTYLTIPLAQIAVPENRARTYSEENAQALAGIIAAQGLQHPITVRAAGDGYELVAGLHRLRAFEMNGEAAIPARVSTAATDDEARLEEVMENLGRGELIALDRCHHLYELKQVYERVYPQAKHGGDRKSATKTQSLHLDREVFGFAEATAEKIGLSKRAIQLAVRIWTGLTPDSRARLAGTDLADKQTELKALSELTAARQAAVLALILEGRAGNVAQALELMADGVAPSAEEKRFGQLSERFKALPDPDFDRLIAAHEERVIASLKRQGRF</sequence>
<dbReference type="InterPro" id="IPR050336">
    <property type="entry name" value="Chromosome_partition/occlusion"/>
</dbReference>